<evidence type="ECO:0000313" key="6">
    <source>
        <dbReference type="Proteomes" id="UP000016307"/>
    </source>
</evidence>
<dbReference type="CDD" id="cd07067">
    <property type="entry name" value="HP_PGM_like"/>
    <property type="match status" value="1"/>
</dbReference>
<dbReference type="PANTHER" id="PTHR48100:SF1">
    <property type="entry name" value="HISTIDINE PHOSPHATASE FAMILY PROTEIN-RELATED"/>
    <property type="match status" value="1"/>
</dbReference>
<gene>
    <name evidence="5" type="ORF">H641_08772</name>
</gene>
<dbReference type="AlphaFoldDB" id="U1F7G3"/>
<dbReference type="InterPro" id="IPR013078">
    <property type="entry name" value="His_Pase_superF_clade-1"/>
</dbReference>
<protein>
    <submittedName>
        <fullName evidence="5">Phosphoglycerate mutase family protein</fullName>
    </submittedName>
</protein>
<dbReference type="GO" id="GO:0016791">
    <property type="term" value="F:phosphatase activity"/>
    <property type="evidence" value="ECO:0007669"/>
    <property type="project" value="TreeGrafter"/>
</dbReference>
<feature type="active site" description="Proton donor/acceptor" evidence="3">
    <location>
        <position position="85"/>
    </location>
</feature>
<evidence type="ECO:0000256" key="4">
    <source>
        <dbReference type="PIRSR" id="PIRSR613078-2"/>
    </source>
</evidence>
<proteinExistence type="predicted"/>
<comment type="caution">
    <text evidence="5">The sequence shown here is derived from an EMBL/GenBank/DDBJ whole genome shotgun (WGS) entry which is preliminary data.</text>
</comment>
<dbReference type="SUPFAM" id="SSF53254">
    <property type="entry name" value="Phosphoglycerate mutase-like"/>
    <property type="match status" value="1"/>
</dbReference>
<dbReference type="OrthoDB" id="4697614at2"/>
<sequence length="195" mass="21051">MTHIVLVRHGQSTWNLEHRLQGQTMHVPLTDLGRAQAEQAARRVVELVAPGTAVISSDQLRAVQTAEPIARALGVAVATDARLREQALGRMEGKLPEELTPEPAPPGIDVADVRWGGGESLADVAARTRSFLTIDSPADGEIVLVTHGDTMRVILGVLDGRSHRHLDWDLIIGNGAVMEREVDPAALRDGEYDAE</sequence>
<organism evidence="5 6">
    <name type="scientific">Cutibacterium granulosum DSM 20700</name>
    <dbReference type="NCBI Taxonomy" id="1160719"/>
    <lineage>
        <taxon>Bacteria</taxon>
        <taxon>Bacillati</taxon>
        <taxon>Actinomycetota</taxon>
        <taxon>Actinomycetes</taxon>
        <taxon>Propionibacteriales</taxon>
        <taxon>Propionibacteriaceae</taxon>
        <taxon>Cutibacterium</taxon>
    </lineage>
</organism>
<feature type="active site" description="Tele-phosphohistidine intermediate" evidence="3">
    <location>
        <position position="9"/>
    </location>
</feature>
<accession>U1F7G3</accession>
<dbReference type="Proteomes" id="UP000016307">
    <property type="component" value="Unassembled WGS sequence"/>
</dbReference>
<keyword evidence="6" id="KW-1185">Reference proteome</keyword>
<dbReference type="InterPro" id="IPR029033">
    <property type="entry name" value="His_PPase_superfam"/>
</dbReference>
<dbReference type="PIRSF" id="PIRSF000709">
    <property type="entry name" value="6PFK_2-Ptase"/>
    <property type="match status" value="1"/>
</dbReference>
<dbReference type="PANTHER" id="PTHR48100">
    <property type="entry name" value="BROAD-SPECIFICITY PHOSPHATASE YOR283W-RELATED"/>
    <property type="match status" value="1"/>
</dbReference>
<evidence type="ECO:0000256" key="2">
    <source>
        <dbReference type="ARBA" id="ARBA00023235"/>
    </source>
</evidence>
<dbReference type="PROSITE" id="PS00175">
    <property type="entry name" value="PG_MUTASE"/>
    <property type="match status" value="1"/>
</dbReference>
<dbReference type="PATRIC" id="fig|1160719.4.peg.1663"/>
<keyword evidence="1" id="KW-0324">Glycolysis</keyword>
<keyword evidence="2" id="KW-0413">Isomerase</keyword>
<dbReference type="InterPro" id="IPR050275">
    <property type="entry name" value="PGM_Phosphatase"/>
</dbReference>
<evidence type="ECO:0000313" key="5">
    <source>
        <dbReference type="EMBL" id="ERF55358.1"/>
    </source>
</evidence>
<reference evidence="5 6" key="1">
    <citation type="journal article" date="2013" name="BMC Genomics">
        <title>Comparative genomics reveals distinct host-interacting traits of three major human-associated propionibacteria.</title>
        <authorList>
            <person name="Mak T.N."/>
            <person name="Schmid M."/>
            <person name="Brzuszkiewicz E."/>
            <person name="Zeng G."/>
            <person name="Meyer R."/>
            <person name="Sfanos K.S."/>
            <person name="Brinkmann V."/>
            <person name="Meyer T.F."/>
            <person name="Bruggemann H."/>
        </authorList>
    </citation>
    <scope>NUCLEOTIDE SEQUENCE [LARGE SCALE GENOMIC DNA]</scope>
    <source>
        <strain evidence="5 6">DSM 20700</strain>
    </source>
</reference>
<dbReference type="Gene3D" id="3.40.50.1240">
    <property type="entry name" value="Phosphoglycerate mutase-like"/>
    <property type="match status" value="1"/>
</dbReference>
<evidence type="ECO:0000256" key="3">
    <source>
        <dbReference type="PIRSR" id="PIRSR613078-1"/>
    </source>
</evidence>
<dbReference type="Pfam" id="PF00300">
    <property type="entry name" value="His_Phos_1"/>
    <property type="match status" value="1"/>
</dbReference>
<dbReference type="GO" id="GO:0005737">
    <property type="term" value="C:cytoplasm"/>
    <property type="evidence" value="ECO:0007669"/>
    <property type="project" value="TreeGrafter"/>
</dbReference>
<dbReference type="SMART" id="SM00855">
    <property type="entry name" value="PGAM"/>
    <property type="match status" value="1"/>
</dbReference>
<dbReference type="InterPro" id="IPR001345">
    <property type="entry name" value="PG/BPGM_mutase_AS"/>
</dbReference>
<dbReference type="EMBL" id="AOSS01000327">
    <property type="protein sequence ID" value="ERF55358.1"/>
    <property type="molecule type" value="Genomic_DNA"/>
</dbReference>
<dbReference type="RefSeq" id="WP_021104754.1">
    <property type="nucleotide sequence ID" value="NZ_AOSS01000327.1"/>
</dbReference>
<name>U1F7G3_9ACTN</name>
<feature type="binding site" evidence="4">
    <location>
        <begin position="8"/>
        <end position="15"/>
    </location>
    <ligand>
        <name>substrate</name>
    </ligand>
</feature>
<feature type="binding site" evidence="4">
    <location>
        <position position="61"/>
    </location>
    <ligand>
        <name>substrate</name>
    </ligand>
</feature>
<evidence type="ECO:0000256" key="1">
    <source>
        <dbReference type="ARBA" id="ARBA00023152"/>
    </source>
</evidence>